<protein>
    <submittedName>
        <fullName evidence="1">Uncharacterized protein</fullName>
    </submittedName>
</protein>
<gene>
    <name evidence="1" type="ORF">AVDCRST_MAG13-66</name>
</gene>
<sequence length="89" mass="9990">MLRGRLGIGEKDLERLLLRRGVGELEAGRCRCADCGRTPLVGEHVHRYGRGVTVCELCRAMRREPPERTDRVRHAEGGQTVRVKARLAA</sequence>
<name>A0A6J4R7D0_9ACTN</name>
<evidence type="ECO:0000313" key="1">
    <source>
        <dbReference type="EMBL" id="CAA9466326.1"/>
    </source>
</evidence>
<accession>A0A6J4R7D0</accession>
<dbReference type="AlphaFoldDB" id="A0A6J4R7D0"/>
<dbReference type="EMBL" id="CADCVO010000011">
    <property type="protein sequence ID" value="CAA9466326.1"/>
    <property type="molecule type" value="Genomic_DNA"/>
</dbReference>
<organism evidence="1">
    <name type="scientific">uncultured Solirubrobacteraceae bacterium</name>
    <dbReference type="NCBI Taxonomy" id="1162706"/>
    <lineage>
        <taxon>Bacteria</taxon>
        <taxon>Bacillati</taxon>
        <taxon>Actinomycetota</taxon>
        <taxon>Thermoleophilia</taxon>
        <taxon>Solirubrobacterales</taxon>
        <taxon>Solirubrobacteraceae</taxon>
        <taxon>environmental samples</taxon>
    </lineage>
</organism>
<reference evidence="1" key="1">
    <citation type="submission" date="2020-02" db="EMBL/GenBank/DDBJ databases">
        <authorList>
            <person name="Meier V. D."/>
        </authorList>
    </citation>
    <scope>NUCLEOTIDE SEQUENCE</scope>
    <source>
        <strain evidence="1">AVDCRST_MAG13</strain>
    </source>
</reference>
<proteinExistence type="predicted"/>